<dbReference type="EMBL" id="GBXM01044148">
    <property type="protein sequence ID" value="JAH64429.1"/>
    <property type="molecule type" value="Transcribed_RNA"/>
</dbReference>
<accession>A0A0E9UF06</accession>
<evidence type="ECO:0000313" key="1">
    <source>
        <dbReference type="EMBL" id="JAH64429.1"/>
    </source>
</evidence>
<dbReference type="AlphaFoldDB" id="A0A0E9UF06"/>
<reference evidence="1" key="1">
    <citation type="submission" date="2014-11" db="EMBL/GenBank/DDBJ databases">
        <authorList>
            <person name="Amaro Gonzalez C."/>
        </authorList>
    </citation>
    <scope>NUCLEOTIDE SEQUENCE</scope>
</reference>
<protein>
    <submittedName>
        <fullName evidence="1">Uncharacterized protein</fullName>
    </submittedName>
</protein>
<sequence>MNVSECAEALSPPTPAPITNTVSLLLHSGLV</sequence>
<organism evidence="1">
    <name type="scientific">Anguilla anguilla</name>
    <name type="common">European freshwater eel</name>
    <name type="synonym">Muraena anguilla</name>
    <dbReference type="NCBI Taxonomy" id="7936"/>
    <lineage>
        <taxon>Eukaryota</taxon>
        <taxon>Metazoa</taxon>
        <taxon>Chordata</taxon>
        <taxon>Craniata</taxon>
        <taxon>Vertebrata</taxon>
        <taxon>Euteleostomi</taxon>
        <taxon>Actinopterygii</taxon>
        <taxon>Neopterygii</taxon>
        <taxon>Teleostei</taxon>
        <taxon>Anguilliformes</taxon>
        <taxon>Anguillidae</taxon>
        <taxon>Anguilla</taxon>
    </lineage>
</organism>
<proteinExistence type="predicted"/>
<name>A0A0E9UF06_ANGAN</name>
<reference evidence="1" key="2">
    <citation type="journal article" date="2015" name="Fish Shellfish Immunol.">
        <title>Early steps in the European eel (Anguilla anguilla)-Vibrio vulnificus interaction in the gills: Role of the RtxA13 toxin.</title>
        <authorList>
            <person name="Callol A."/>
            <person name="Pajuelo D."/>
            <person name="Ebbesson L."/>
            <person name="Teles M."/>
            <person name="MacKenzie S."/>
            <person name="Amaro C."/>
        </authorList>
    </citation>
    <scope>NUCLEOTIDE SEQUENCE</scope>
</reference>